<evidence type="ECO:0000313" key="7">
    <source>
        <dbReference type="Proteomes" id="UP000234857"/>
    </source>
</evidence>
<dbReference type="NCBIfam" id="TIGR00113">
    <property type="entry name" value="queA"/>
    <property type="match status" value="1"/>
</dbReference>
<comment type="similarity">
    <text evidence="5">Belongs to the QueA family.</text>
</comment>
<dbReference type="Proteomes" id="UP000234857">
    <property type="component" value="Unassembled WGS sequence"/>
</dbReference>
<comment type="caution">
    <text evidence="6">The sequence shown here is derived from an EMBL/GenBank/DDBJ whole genome shotgun (WGS) entry which is preliminary data.</text>
</comment>
<dbReference type="PANTHER" id="PTHR30307">
    <property type="entry name" value="S-ADENOSYLMETHIONINE:TRNA RIBOSYLTRANSFERASE-ISOMERASE"/>
    <property type="match status" value="1"/>
</dbReference>
<dbReference type="InterPro" id="IPR036100">
    <property type="entry name" value="QueA_sf"/>
</dbReference>
<protein>
    <recommendedName>
        <fullName evidence="5">S-adenosylmethionine:tRNA ribosyltransferase-isomerase</fullName>
        <ecNumber evidence="5">2.4.99.17</ecNumber>
    </recommendedName>
    <alternativeName>
        <fullName evidence="5">Queuosine biosynthesis protein QueA</fullName>
    </alternativeName>
</protein>
<dbReference type="HAMAP" id="MF_00113">
    <property type="entry name" value="QueA"/>
    <property type="match status" value="1"/>
</dbReference>
<comment type="subcellular location">
    <subcellularLocation>
        <location evidence="5">Cytoplasm</location>
    </subcellularLocation>
</comment>
<comment type="subunit">
    <text evidence="5">Monomer.</text>
</comment>
<dbReference type="PANTHER" id="PTHR30307:SF0">
    <property type="entry name" value="S-ADENOSYLMETHIONINE:TRNA RIBOSYLTRANSFERASE-ISOMERASE"/>
    <property type="match status" value="1"/>
</dbReference>
<keyword evidence="2 5" id="KW-0808">Transferase</keyword>
<evidence type="ECO:0000256" key="1">
    <source>
        <dbReference type="ARBA" id="ARBA00022490"/>
    </source>
</evidence>
<keyword evidence="6" id="KW-0413">Isomerase</keyword>
<gene>
    <name evidence="5" type="primary">queA</name>
    <name evidence="6" type="ORF">C0601_09360</name>
</gene>
<dbReference type="SUPFAM" id="SSF111337">
    <property type="entry name" value="QueA-like"/>
    <property type="match status" value="1"/>
</dbReference>
<dbReference type="AlphaFoldDB" id="A0A2N5ZDT6"/>
<comment type="function">
    <text evidence="5">Transfers and isomerizes the ribose moiety from AdoMet to the 7-aminomethyl group of 7-deazaguanine (preQ1-tRNA) to give epoxyqueuosine (oQ-tRNA).</text>
</comment>
<dbReference type="FunFam" id="2.40.10.240:FF:000002">
    <property type="entry name" value="S-adenosylmethionine:tRNA ribosyltransferase-isomerase"/>
    <property type="match status" value="1"/>
</dbReference>
<evidence type="ECO:0000256" key="5">
    <source>
        <dbReference type="HAMAP-Rule" id="MF_00113"/>
    </source>
</evidence>
<dbReference type="Gene3D" id="3.40.1780.10">
    <property type="entry name" value="QueA-like"/>
    <property type="match status" value="1"/>
</dbReference>
<dbReference type="Pfam" id="PF02547">
    <property type="entry name" value="Queuosine_synth"/>
    <property type="match status" value="1"/>
</dbReference>
<accession>A0A2N5ZDT6</accession>
<keyword evidence="4 5" id="KW-0671">Queuosine biosynthesis</keyword>
<name>A0A2N5ZDT6_MUIH1</name>
<evidence type="ECO:0000256" key="2">
    <source>
        <dbReference type="ARBA" id="ARBA00022679"/>
    </source>
</evidence>
<comment type="catalytic activity">
    <reaction evidence="5">
        <text>7-aminomethyl-7-carbaguanosine(34) in tRNA + S-adenosyl-L-methionine = epoxyqueuosine(34) in tRNA + adenine + L-methionine + 2 H(+)</text>
        <dbReference type="Rhea" id="RHEA:32155"/>
        <dbReference type="Rhea" id="RHEA-COMP:10342"/>
        <dbReference type="Rhea" id="RHEA-COMP:18582"/>
        <dbReference type="ChEBI" id="CHEBI:15378"/>
        <dbReference type="ChEBI" id="CHEBI:16708"/>
        <dbReference type="ChEBI" id="CHEBI:57844"/>
        <dbReference type="ChEBI" id="CHEBI:59789"/>
        <dbReference type="ChEBI" id="CHEBI:82833"/>
        <dbReference type="ChEBI" id="CHEBI:194443"/>
        <dbReference type="EC" id="2.4.99.17"/>
    </reaction>
</comment>
<dbReference type="EMBL" id="PKTG01000106">
    <property type="protein sequence ID" value="PLX16784.1"/>
    <property type="molecule type" value="Genomic_DNA"/>
</dbReference>
<dbReference type="Gene3D" id="2.40.10.240">
    <property type="entry name" value="QueA-like"/>
    <property type="match status" value="1"/>
</dbReference>
<dbReference type="InterPro" id="IPR042119">
    <property type="entry name" value="QueA_dom2"/>
</dbReference>
<proteinExistence type="inferred from homology"/>
<comment type="pathway">
    <text evidence="5">tRNA modification; tRNA-queuosine biosynthesis.</text>
</comment>
<organism evidence="6 7">
    <name type="scientific">Muiribacterium halophilum</name>
    <dbReference type="NCBI Taxonomy" id="2053465"/>
    <lineage>
        <taxon>Bacteria</taxon>
        <taxon>Candidatus Muiribacteriota</taxon>
        <taxon>Candidatus Muiribacteriia</taxon>
        <taxon>Candidatus Muiribacteriales</taxon>
        <taxon>Candidatus Muiribacteriaceae</taxon>
        <taxon>Candidatus Muiribacterium</taxon>
    </lineage>
</organism>
<evidence type="ECO:0000256" key="4">
    <source>
        <dbReference type="ARBA" id="ARBA00022785"/>
    </source>
</evidence>
<dbReference type="EC" id="2.4.99.17" evidence="5"/>
<keyword evidence="1 5" id="KW-0963">Cytoplasm</keyword>
<reference evidence="6 7" key="1">
    <citation type="submission" date="2017-11" db="EMBL/GenBank/DDBJ databases">
        <title>Genome-resolved metagenomics identifies genetic mobility, metabolic interactions, and unexpected diversity in perchlorate-reducing communities.</title>
        <authorList>
            <person name="Barnum T.P."/>
            <person name="Figueroa I.A."/>
            <person name="Carlstrom C.I."/>
            <person name="Lucas L.N."/>
            <person name="Engelbrektson A.L."/>
            <person name="Coates J.D."/>
        </authorList>
    </citation>
    <scope>NUCLEOTIDE SEQUENCE [LARGE SCALE GENOMIC DNA]</scope>
    <source>
        <strain evidence="6">BM706</strain>
    </source>
</reference>
<sequence>MKKELLLESYKYELPEELIAQEPLKDRSDSRMLVLEKETGEFYEKKFSQLPDLIDDKYLIVRNNTRVRKARLFGKKDTGAKVEIFLLDRKDENTWETLARPGRRLKPGAKMIFPEDLKATILKDLGEGKKLIRFETSLSEEYIEKYGETPLPPYIKKKVDNPERYQTVYSKKINSSAAPTAGLHFNDKVIKRLTEKGIGIVDVNLGVGLGTFRPLNNENIKENQLHKEYYYIGEDTAKKYNEHREKGGKILAIGTTSVRTLETNIKKYSIIKSDEGWTNIFIYPGYKFEAVDALLTNFHLPGSSLLVMISAFAGYENVIKAYEYAVKERFRFFSFGDCMLII</sequence>
<evidence type="ECO:0000313" key="6">
    <source>
        <dbReference type="EMBL" id="PLX16784.1"/>
    </source>
</evidence>
<dbReference type="GO" id="GO:0005737">
    <property type="term" value="C:cytoplasm"/>
    <property type="evidence" value="ECO:0007669"/>
    <property type="project" value="UniProtKB-SubCell"/>
</dbReference>
<dbReference type="GO" id="GO:0051075">
    <property type="term" value="F:S-adenosylmethionine:tRNA ribosyltransferase-isomerase activity"/>
    <property type="evidence" value="ECO:0007669"/>
    <property type="project" value="UniProtKB-EC"/>
</dbReference>
<dbReference type="GO" id="GO:0008616">
    <property type="term" value="P:tRNA queuosine(34) biosynthetic process"/>
    <property type="evidence" value="ECO:0007669"/>
    <property type="project" value="UniProtKB-UniRule"/>
</dbReference>
<dbReference type="UniPathway" id="UPA00392"/>
<keyword evidence="3 5" id="KW-0949">S-adenosyl-L-methionine</keyword>
<dbReference type="NCBIfam" id="NF001140">
    <property type="entry name" value="PRK00147.1"/>
    <property type="match status" value="1"/>
</dbReference>
<dbReference type="InterPro" id="IPR003699">
    <property type="entry name" value="QueA"/>
</dbReference>
<dbReference type="InterPro" id="IPR042118">
    <property type="entry name" value="QueA_dom1"/>
</dbReference>
<evidence type="ECO:0000256" key="3">
    <source>
        <dbReference type="ARBA" id="ARBA00022691"/>
    </source>
</evidence>